<dbReference type="Proteomes" id="UP000187209">
    <property type="component" value="Unassembled WGS sequence"/>
</dbReference>
<sequence>MEVKNLAHQDKDEHLYTSQYNKLHIDILELKVKEKDQLLSELSSINKELYQEMSNLQKMLQISKDERDTLLEESINIKDQLVEKNTYIASQETIISKLRSRISEITNGASFSLEEKSLGWGQKEHFLQELKTLQNKYDNREDLVISLQNERVKLLNDIDKLRYKCEILDQVCRIVDVQPGNVVEFVKRYRVSQSFPVAKDNSLDIICQKIGCKNFDELVKVFYQMEAEIGDFKLVFAKVKRYFHLQPGASLEELDRYVGNLIV</sequence>
<feature type="coiled-coil region" evidence="1">
    <location>
        <begin position="123"/>
        <end position="164"/>
    </location>
</feature>
<evidence type="ECO:0000313" key="3">
    <source>
        <dbReference type="Proteomes" id="UP000187209"/>
    </source>
</evidence>
<dbReference type="AlphaFoldDB" id="A0A1R2BWZ3"/>
<name>A0A1R2BWZ3_9CILI</name>
<protein>
    <submittedName>
        <fullName evidence="2">Uncharacterized protein</fullName>
    </submittedName>
</protein>
<gene>
    <name evidence="2" type="ORF">SteCoe_18276</name>
</gene>
<organism evidence="2 3">
    <name type="scientific">Stentor coeruleus</name>
    <dbReference type="NCBI Taxonomy" id="5963"/>
    <lineage>
        <taxon>Eukaryota</taxon>
        <taxon>Sar</taxon>
        <taxon>Alveolata</taxon>
        <taxon>Ciliophora</taxon>
        <taxon>Postciliodesmatophora</taxon>
        <taxon>Heterotrichea</taxon>
        <taxon>Heterotrichida</taxon>
        <taxon>Stentoridae</taxon>
        <taxon>Stentor</taxon>
    </lineage>
</organism>
<reference evidence="2 3" key="1">
    <citation type="submission" date="2016-11" db="EMBL/GenBank/DDBJ databases">
        <title>The macronuclear genome of Stentor coeruleus: a giant cell with tiny introns.</title>
        <authorList>
            <person name="Slabodnick M."/>
            <person name="Ruby J.G."/>
            <person name="Reiff S.B."/>
            <person name="Swart E.C."/>
            <person name="Gosai S."/>
            <person name="Prabakaran S."/>
            <person name="Witkowska E."/>
            <person name="Larue G.E."/>
            <person name="Fisher S."/>
            <person name="Freeman R.M."/>
            <person name="Gunawardena J."/>
            <person name="Chu W."/>
            <person name="Stover N.A."/>
            <person name="Gregory B.D."/>
            <person name="Nowacki M."/>
            <person name="Derisi J."/>
            <person name="Roy S.W."/>
            <person name="Marshall W.F."/>
            <person name="Sood P."/>
        </authorList>
    </citation>
    <scope>NUCLEOTIDE SEQUENCE [LARGE SCALE GENOMIC DNA]</scope>
    <source>
        <strain evidence="2">WM001</strain>
    </source>
</reference>
<dbReference type="EMBL" id="MPUH01000386">
    <property type="protein sequence ID" value="OMJ81284.1"/>
    <property type="molecule type" value="Genomic_DNA"/>
</dbReference>
<keyword evidence="1" id="KW-0175">Coiled coil</keyword>
<proteinExistence type="predicted"/>
<comment type="caution">
    <text evidence="2">The sequence shown here is derived from an EMBL/GenBank/DDBJ whole genome shotgun (WGS) entry which is preliminary data.</text>
</comment>
<feature type="coiled-coil region" evidence="1">
    <location>
        <begin position="28"/>
        <end position="73"/>
    </location>
</feature>
<keyword evidence="3" id="KW-1185">Reference proteome</keyword>
<evidence type="ECO:0000256" key="1">
    <source>
        <dbReference type="SAM" id="Coils"/>
    </source>
</evidence>
<evidence type="ECO:0000313" key="2">
    <source>
        <dbReference type="EMBL" id="OMJ81284.1"/>
    </source>
</evidence>
<accession>A0A1R2BWZ3</accession>